<dbReference type="OrthoDB" id="41287at10239"/>
<feature type="compositionally biased region" description="Basic and acidic residues" evidence="1">
    <location>
        <begin position="1"/>
        <end position="11"/>
    </location>
</feature>
<feature type="region of interest" description="Disordered" evidence="1">
    <location>
        <begin position="1"/>
        <end position="78"/>
    </location>
</feature>
<dbReference type="Proteomes" id="UP000007571">
    <property type="component" value="Segment"/>
</dbReference>
<reference evidence="2 3" key="1">
    <citation type="journal article" date="2012" name="Nucleic Acids Res.">
        <title>Related haloarchaeal pleomorphic viruses contain different genome types.</title>
        <authorList>
            <person name="Sencilo A."/>
            <person name="Paulin L."/>
            <person name="Kellner S."/>
            <person name="Helm M."/>
            <person name="Roine E."/>
        </authorList>
    </citation>
    <scope>NUCLEOTIDE SEQUENCE [LARGE SCALE GENOMIC DNA]</scope>
</reference>
<dbReference type="GeneID" id="11948246"/>
<keyword evidence="3" id="KW-1185">Reference proteome</keyword>
<dbReference type="KEGG" id="vg:11948246"/>
<feature type="compositionally biased region" description="Basic and acidic residues" evidence="1">
    <location>
        <begin position="19"/>
        <end position="34"/>
    </location>
</feature>
<evidence type="ECO:0000313" key="2">
    <source>
        <dbReference type="EMBL" id="AFD03986.1"/>
    </source>
</evidence>
<protein>
    <submittedName>
        <fullName evidence="2">ORF2</fullName>
    </submittedName>
</protein>
<evidence type="ECO:0000313" key="3">
    <source>
        <dbReference type="Proteomes" id="UP000007571"/>
    </source>
</evidence>
<proteinExistence type="predicted"/>
<dbReference type="RefSeq" id="YP_005454259.1">
    <property type="nucleotide sequence ID" value="NC_017087.1"/>
</dbReference>
<sequence>MEERAKQHESPAARAASYPERRAKRAEGYRDGSRRGRQPGPASWSERREISEHQQRELRGEETRRQDETRMSTSSTRL</sequence>
<organism evidence="2 3">
    <name type="scientific">Halorubrum pleomorphic virus 2</name>
    <dbReference type="NCBI Taxonomy" id="1156719"/>
    <lineage>
        <taxon>Viruses</taxon>
        <taxon>Monodnaviria</taxon>
        <taxon>Trapavirae</taxon>
        <taxon>Saleviricota</taxon>
        <taxon>Huolimaviricetes</taxon>
        <taxon>Haloruvirales</taxon>
        <taxon>Pleolipoviridae</taxon>
        <taxon>Alphapleolipovirus</taxon>
        <taxon>Alphapleolipovirus thailandense</taxon>
    </lineage>
</organism>
<gene>
    <name evidence="2" type="primary">ORF2</name>
</gene>
<accession>H9ABL6</accession>
<dbReference type="EMBL" id="JN882264">
    <property type="protein sequence ID" value="AFD03986.1"/>
    <property type="molecule type" value="Genomic_DNA"/>
</dbReference>
<name>H9ABL6_9VIRU</name>
<feature type="compositionally biased region" description="Basic and acidic residues" evidence="1">
    <location>
        <begin position="45"/>
        <end position="70"/>
    </location>
</feature>
<evidence type="ECO:0000256" key="1">
    <source>
        <dbReference type="SAM" id="MobiDB-lite"/>
    </source>
</evidence>